<reference evidence="2" key="1">
    <citation type="journal article" date="2019" name="Int. J. Syst. Evol. Microbiol.">
        <title>The Global Catalogue of Microorganisms (GCM) 10K type strain sequencing project: providing services to taxonomists for standard genome sequencing and annotation.</title>
        <authorList>
            <consortium name="The Broad Institute Genomics Platform"/>
            <consortium name="The Broad Institute Genome Sequencing Center for Infectious Disease"/>
            <person name="Wu L."/>
            <person name="Ma J."/>
        </authorList>
    </citation>
    <scope>NUCLEOTIDE SEQUENCE [LARGE SCALE GENOMIC DNA]</scope>
    <source>
        <strain evidence="2">XZYJ18</strain>
    </source>
</reference>
<dbReference type="EMBL" id="JBHSKG010000001">
    <property type="protein sequence ID" value="MFC5136715.1"/>
    <property type="molecule type" value="Genomic_DNA"/>
</dbReference>
<evidence type="ECO:0000313" key="1">
    <source>
        <dbReference type="EMBL" id="MFC5136715.1"/>
    </source>
</evidence>
<gene>
    <name evidence="1" type="ORF">ACFPK1_00580</name>
</gene>
<name>A0ABV9Z7H7_9PSEU</name>
<proteinExistence type="predicted"/>
<comment type="caution">
    <text evidence="1">The sequence shown here is derived from an EMBL/GenBank/DDBJ whole genome shotgun (WGS) entry which is preliminary data.</text>
</comment>
<dbReference type="RefSeq" id="WP_378018957.1">
    <property type="nucleotide sequence ID" value="NZ_JBHSKG010000001.1"/>
</dbReference>
<sequence length="55" mass="5934">MLVINGDEDVHVPLADTTVFDGRPDTDVQLVRGGAHCAFDKLLADTTTWLTAALH</sequence>
<evidence type="ECO:0000313" key="2">
    <source>
        <dbReference type="Proteomes" id="UP001596175"/>
    </source>
</evidence>
<protein>
    <submittedName>
        <fullName evidence="1">Uncharacterized protein</fullName>
    </submittedName>
</protein>
<organism evidence="1 2">
    <name type="scientific">Actinomycetospora rhizophila</name>
    <dbReference type="NCBI Taxonomy" id="1416876"/>
    <lineage>
        <taxon>Bacteria</taxon>
        <taxon>Bacillati</taxon>
        <taxon>Actinomycetota</taxon>
        <taxon>Actinomycetes</taxon>
        <taxon>Pseudonocardiales</taxon>
        <taxon>Pseudonocardiaceae</taxon>
        <taxon>Actinomycetospora</taxon>
    </lineage>
</organism>
<keyword evidence="2" id="KW-1185">Reference proteome</keyword>
<accession>A0ABV9Z7H7</accession>
<dbReference type="Proteomes" id="UP001596175">
    <property type="component" value="Unassembled WGS sequence"/>
</dbReference>